<feature type="transmembrane region" description="Helical" evidence="2">
    <location>
        <begin position="217"/>
        <end position="234"/>
    </location>
</feature>
<name>A0ABW4FVF2_9PSEU</name>
<reference evidence="4" key="1">
    <citation type="journal article" date="2019" name="Int. J. Syst. Evol. Microbiol.">
        <title>The Global Catalogue of Microorganisms (GCM) 10K type strain sequencing project: providing services to taxonomists for standard genome sequencing and annotation.</title>
        <authorList>
            <consortium name="The Broad Institute Genomics Platform"/>
            <consortium name="The Broad Institute Genome Sequencing Center for Infectious Disease"/>
            <person name="Wu L."/>
            <person name="Ma J."/>
        </authorList>
    </citation>
    <scope>NUCLEOTIDE SEQUENCE [LARGE SCALE GENOMIC DNA]</scope>
    <source>
        <strain evidence="4">JCM 12165</strain>
    </source>
</reference>
<feature type="transmembrane region" description="Helical" evidence="2">
    <location>
        <begin position="240"/>
        <end position="256"/>
    </location>
</feature>
<sequence length="461" mass="49711">MPSSTVERDGLLHRAPVVVLVALAYVGVLHYVYENDIAPYFTYLQYAYRSPDPLAYTFAICLVVTLALVMPRRITLPSHFIVWVLFVVAVVPAIVIPQIAPALSKSGSVELAIWVAVSYLPVALFGTRRVLRGFVPRHPLRGSTFWLLLVVLYAVLNGYVLATIGVRLTLPSLEDVYGVRGELAGEEQVFGPLLYVVPLLANVVNPVVMVRGLWTRQWVWFAAGVLGQLFVFSISGNKTAVLSPIALFGAFLLFRSRRPPAGTACLLAAPVVSVAMVALDRLAGSVNGDWVSLIVRRFLVTPGLLTAGYVQVFDDIEKAKLAHSIFSSFLDYPYAEEPPPLVGGAFFGNPETHANANLLADGYANFGYLGMVAACLVFVCLLWTIDDAAEGLPLGFVCLAFMMPALALADSGILTTMLTHGFLATVLLCALAPRTGWPGRDSPEPRADVAVPAGVRESAPP</sequence>
<gene>
    <name evidence="3" type="ORF">ACFSCY_32340</name>
</gene>
<dbReference type="Proteomes" id="UP001597145">
    <property type="component" value="Unassembled WGS sequence"/>
</dbReference>
<keyword evidence="2" id="KW-0472">Membrane</keyword>
<comment type="caution">
    <text evidence="3">The sequence shown here is derived from an EMBL/GenBank/DDBJ whole genome shotgun (WGS) entry which is preliminary data.</text>
</comment>
<dbReference type="EMBL" id="JBHUCP010000028">
    <property type="protein sequence ID" value="MFD1534118.1"/>
    <property type="molecule type" value="Genomic_DNA"/>
</dbReference>
<feature type="transmembrane region" description="Helical" evidence="2">
    <location>
        <begin position="111"/>
        <end position="131"/>
    </location>
</feature>
<evidence type="ECO:0000313" key="4">
    <source>
        <dbReference type="Proteomes" id="UP001597145"/>
    </source>
</evidence>
<dbReference type="RefSeq" id="WP_343974158.1">
    <property type="nucleotide sequence ID" value="NZ_BAAAJG010000005.1"/>
</dbReference>
<feature type="transmembrane region" description="Helical" evidence="2">
    <location>
        <begin position="189"/>
        <end position="210"/>
    </location>
</feature>
<evidence type="ECO:0000256" key="1">
    <source>
        <dbReference type="SAM" id="MobiDB-lite"/>
    </source>
</evidence>
<feature type="transmembrane region" description="Helical" evidence="2">
    <location>
        <begin position="143"/>
        <end position="169"/>
    </location>
</feature>
<evidence type="ECO:0000313" key="3">
    <source>
        <dbReference type="EMBL" id="MFD1534118.1"/>
    </source>
</evidence>
<keyword evidence="4" id="KW-1185">Reference proteome</keyword>
<keyword evidence="2" id="KW-0812">Transmembrane</keyword>
<feature type="transmembrane region" description="Helical" evidence="2">
    <location>
        <begin position="53"/>
        <end position="71"/>
    </location>
</feature>
<evidence type="ECO:0000256" key="2">
    <source>
        <dbReference type="SAM" id="Phobius"/>
    </source>
</evidence>
<accession>A0ABW4FVF2</accession>
<proteinExistence type="predicted"/>
<feature type="transmembrane region" description="Helical" evidence="2">
    <location>
        <begin position="80"/>
        <end position="99"/>
    </location>
</feature>
<feature type="region of interest" description="Disordered" evidence="1">
    <location>
        <begin position="439"/>
        <end position="461"/>
    </location>
</feature>
<feature type="transmembrane region" description="Helical" evidence="2">
    <location>
        <begin position="366"/>
        <end position="384"/>
    </location>
</feature>
<organism evidence="3 4">
    <name type="scientific">Pseudonocardia aurantiaca</name>
    <dbReference type="NCBI Taxonomy" id="75290"/>
    <lineage>
        <taxon>Bacteria</taxon>
        <taxon>Bacillati</taxon>
        <taxon>Actinomycetota</taxon>
        <taxon>Actinomycetes</taxon>
        <taxon>Pseudonocardiales</taxon>
        <taxon>Pseudonocardiaceae</taxon>
        <taxon>Pseudonocardia</taxon>
    </lineage>
</organism>
<feature type="transmembrane region" description="Helical" evidence="2">
    <location>
        <begin position="263"/>
        <end position="283"/>
    </location>
</feature>
<keyword evidence="2" id="KW-1133">Transmembrane helix</keyword>
<protein>
    <submittedName>
        <fullName evidence="3">Uncharacterized protein</fullName>
    </submittedName>
</protein>
<feature type="transmembrane region" description="Helical" evidence="2">
    <location>
        <begin position="391"/>
        <end position="407"/>
    </location>
</feature>
<feature type="transmembrane region" description="Helical" evidence="2">
    <location>
        <begin position="12"/>
        <end position="33"/>
    </location>
</feature>